<keyword evidence="4" id="KW-1185">Reference proteome</keyword>
<dbReference type="InterPro" id="IPR025836">
    <property type="entry name" value="Zn_knuckle_CX2CX4HX4C"/>
</dbReference>
<dbReference type="SUPFAM" id="SSF56219">
    <property type="entry name" value="DNase I-like"/>
    <property type="match status" value="1"/>
</dbReference>
<feature type="domain" description="DUF4283" evidence="1">
    <location>
        <begin position="54"/>
        <end position="115"/>
    </location>
</feature>
<evidence type="ECO:0000259" key="2">
    <source>
        <dbReference type="Pfam" id="PF14392"/>
    </source>
</evidence>
<proteinExistence type="predicted"/>
<dbReference type="InterPro" id="IPR025558">
    <property type="entry name" value="DUF4283"/>
</dbReference>
<dbReference type="PANTHER" id="PTHR31286:SF178">
    <property type="entry name" value="DUF4283 DOMAIN-CONTAINING PROTEIN"/>
    <property type="match status" value="1"/>
</dbReference>
<dbReference type="EMBL" id="OU466860">
    <property type="protein sequence ID" value="CAH2060360.1"/>
    <property type="molecule type" value="Genomic_DNA"/>
</dbReference>
<evidence type="ECO:0000313" key="3">
    <source>
        <dbReference type="EMBL" id="CAH2060360.1"/>
    </source>
</evidence>
<accession>A0AAU9SDV4</accession>
<protein>
    <recommendedName>
        <fullName evidence="5">DUF4283 domain-containing protein</fullName>
    </recommendedName>
</protein>
<dbReference type="PANTHER" id="PTHR31286">
    <property type="entry name" value="GLYCINE-RICH CELL WALL STRUCTURAL PROTEIN 1.8-LIKE"/>
    <property type="match status" value="1"/>
</dbReference>
<reference evidence="3 4" key="1">
    <citation type="submission" date="2022-03" db="EMBL/GenBank/DDBJ databases">
        <authorList>
            <person name="Nunn A."/>
            <person name="Chopra R."/>
            <person name="Nunn A."/>
            <person name="Contreras Garrido A."/>
        </authorList>
    </citation>
    <scope>NUCLEOTIDE SEQUENCE [LARGE SCALE GENOMIC DNA]</scope>
</reference>
<evidence type="ECO:0008006" key="5">
    <source>
        <dbReference type="Google" id="ProtNLM"/>
    </source>
</evidence>
<dbReference type="AlphaFoldDB" id="A0AAU9SDV4"/>
<evidence type="ECO:0000313" key="4">
    <source>
        <dbReference type="Proteomes" id="UP000836841"/>
    </source>
</evidence>
<dbReference type="Pfam" id="PF14392">
    <property type="entry name" value="zf-CCHC_4"/>
    <property type="match status" value="1"/>
</dbReference>
<dbReference type="InterPro" id="IPR036691">
    <property type="entry name" value="Endo/exonu/phosph_ase_sf"/>
</dbReference>
<name>A0AAU9SDV4_THLAR</name>
<dbReference type="Proteomes" id="UP000836841">
    <property type="component" value="Chromosome 4"/>
</dbReference>
<gene>
    <name evidence="3" type="ORF">TAV2_LOCUS13045</name>
</gene>
<evidence type="ECO:0000259" key="1">
    <source>
        <dbReference type="Pfam" id="PF14111"/>
    </source>
</evidence>
<organism evidence="3 4">
    <name type="scientific">Thlaspi arvense</name>
    <name type="common">Field penny-cress</name>
    <dbReference type="NCBI Taxonomy" id="13288"/>
    <lineage>
        <taxon>Eukaryota</taxon>
        <taxon>Viridiplantae</taxon>
        <taxon>Streptophyta</taxon>
        <taxon>Embryophyta</taxon>
        <taxon>Tracheophyta</taxon>
        <taxon>Spermatophyta</taxon>
        <taxon>Magnoliopsida</taxon>
        <taxon>eudicotyledons</taxon>
        <taxon>Gunneridae</taxon>
        <taxon>Pentapetalae</taxon>
        <taxon>rosids</taxon>
        <taxon>malvids</taxon>
        <taxon>Brassicales</taxon>
        <taxon>Brassicaceae</taxon>
        <taxon>Thlaspideae</taxon>
        <taxon>Thlaspi</taxon>
    </lineage>
</organism>
<sequence>MENVWEAMQNLSLGGESRLLQPISADARRVRSDNNRLSLIALGLNPTHQKPVDLKILLLKAWKLKGKLTSRINNDGTVQFYFKAEHHLMNILEHGPWHCNNWMVAIDRWIRRFEPDFLQPISFWVKILHIPEDFRSETIIHEVGDILGVIDEIQITEASVDGDSEVWIHVHKNIQDRLIFIRYMEFKTGHSTMVRFIYKKLRKFCFRCGALTHSDSTCQYEGEVYYRQHIVDNVSNISMPLQQQPDAELSQSGVGSSDAAHHLHHSPLHENVEGDNTMVETVESNAHIEEPSPIPGSVQADFQFRQPPVPFIPGSSPPVDLDAIRGTKRTGGGLAIFWDNHVQLDLCHHSLNFTDVYIRDGVSNYCISYVYGPPYQRLRQALWKQMQSSAPQYHVTPRLVLGDFNIRSNDEKTGGPLRYESSIAIF</sequence>
<feature type="domain" description="Zinc knuckle CX2CX4HX4C" evidence="2">
    <location>
        <begin position="174"/>
        <end position="220"/>
    </location>
</feature>
<dbReference type="InterPro" id="IPR040256">
    <property type="entry name" value="At4g02000-like"/>
</dbReference>
<dbReference type="Pfam" id="PF14111">
    <property type="entry name" value="DUF4283"/>
    <property type="match status" value="1"/>
</dbReference>